<dbReference type="Gene3D" id="3.90.550.10">
    <property type="entry name" value="Spore Coat Polysaccharide Biosynthesis Protein SpsA, Chain A"/>
    <property type="match status" value="1"/>
</dbReference>
<dbReference type="OrthoDB" id="4268166at2"/>
<dbReference type="Proteomes" id="UP000255233">
    <property type="component" value="Unassembled WGS sequence"/>
</dbReference>
<dbReference type="InterPro" id="IPR029044">
    <property type="entry name" value="Nucleotide-diphossugar_trans"/>
</dbReference>
<dbReference type="EMBL" id="UGVL01000001">
    <property type="protein sequence ID" value="SUE34860.1"/>
    <property type="molecule type" value="Genomic_DNA"/>
</dbReference>
<reference evidence="1 2" key="1">
    <citation type="submission" date="2018-06" db="EMBL/GenBank/DDBJ databases">
        <authorList>
            <consortium name="Pathogen Informatics"/>
            <person name="Doyle S."/>
        </authorList>
    </citation>
    <scope>NUCLEOTIDE SEQUENCE [LARGE SCALE GENOMIC DNA]</scope>
    <source>
        <strain evidence="1 2">NCTC11190</strain>
    </source>
</reference>
<dbReference type="AlphaFoldDB" id="A0A379MVF6"/>
<keyword evidence="2" id="KW-1185">Reference proteome</keyword>
<evidence type="ECO:0000313" key="1">
    <source>
        <dbReference type="EMBL" id="SUE34860.1"/>
    </source>
</evidence>
<accession>A0A379MVF6</accession>
<evidence type="ECO:0000313" key="2">
    <source>
        <dbReference type="Proteomes" id="UP000255233"/>
    </source>
</evidence>
<protein>
    <recommendedName>
        <fullName evidence="3">Glycosyl transferase family 2</fullName>
    </recommendedName>
</protein>
<name>A0A379MVF6_9BACT</name>
<sequence>MIDNYKVVCNTAAGRRRYMQYLVPQVVASDVVDRYDIWINTTDKQDIEFFRLLAEAFPKINLVYQPDGVVNGISSINAFYRECVEEDTIYFKLDDDIIWIEPGMFEKMVRFRIDHPEYFLVSPLVINNALSTYILSLEKKIELIRYCPARSSDPLLWGNGEFAAQLHEWFLNDYLKTGKYDRLYCGVKPVAMNRFSINAVLWFGREMKKFGGIVPGDDEEWLSCIKPAELGMANCFNCDAIVSHFAFYSQRETLDKRTILEQYGVYLRQQWKNDPAMAAIMQTVFAAMQRVEEQKEIILSQASIYPPPPS</sequence>
<gene>
    <name evidence="1" type="ORF">NCTC11190_02097</name>
</gene>
<proteinExistence type="predicted"/>
<dbReference type="STRING" id="880526.GCA_000427365_01721"/>
<evidence type="ECO:0008006" key="3">
    <source>
        <dbReference type="Google" id="ProtNLM"/>
    </source>
</evidence>
<dbReference type="RefSeq" id="WP_115356440.1">
    <property type="nucleotide sequence ID" value="NZ_CALVFX010000006.1"/>
</dbReference>
<organism evidence="1 2">
    <name type="scientific">Rikenella microfusus</name>
    <dbReference type="NCBI Taxonomy" id="28139"/>
    <lineage>
        <taxon>Bacteria</taxon>
        <taxon>Pseudomonadati</taxon>
        <taxon>Bacteroidota</taxon>
        <taxon>Bacteroidia</taxon>
        <taxon>Bacteroidales</taxon>
        <taxon>Rikenellaceae</taxon>
        <taxon>Rikenella</taxon>
    </lineage>
</organism>
<dbReference type="SUPFAM" id="SSF53448">
    <property type="entry name" value="Nucleotide-diphospho-sugar transferases"/>
    <property type="match status" value="1"/>
</dbReference>